<feature type="domain" description="Protein kinase" evidence="5">
    <location>
        <begin position="67"/>
        <end position="246"/>
    </location>
</feature>
<dbReference type="SUPFAM" id="SSF56112">
    <property type="entry name" value="Protein kinase-like (PK-like)"/>
    <property type="match status" value="1"/>
</dbReference>
<evidence type="ECO:0000313" key="7">
    <source>
        <dbReference type="Proteomes" id="UP000009138"/>
    </source>
</evidence>
<dbReference type="PANTHER" id="PTHR11042">
    <property type="entry name" value="EUKARYOTIC TRANSLATION INITIATION FACTOR 2-ALPHA KINASE EIF2-ALPHA KINASE -RELATED"/>
    <property type="match status" value="1"/>
</dbReference>
<dbReference type="OMA" id="MAVRHEN"/>
<name>I1C507_RHIO9</name>
<gene>
    <name evidence="6" type="ORF">RO3G_08242</name>
</gene>
<evidence type="ECO:0000256" key="4">
    <source>
        <dbReference type="ARBA" id="ARBA00022840"/>
    </source>
</evidence>
<accession>I1C507</accession>
<keyword evidence="4" id="KW-0067">ATP-binding</keyword>
<dbReference type="Gene3D" id="1.10.510.10">
    <property type="entry name" value="Transferase(Phosphotransferase) domain 1"/>
    <property type="match status" value="1"/>
</dbReference>
<dbReference type="AlphaFoldDB" id="I1C507"/>
<dbReference type="InterPro" id="IPR000719">
    <property type="entry name" value="Prot_kinase_dom"/>
</dbReference>
<sequence length="246" mass="27867">MSLLNQLLVQDWVLVWRQLLSFKALAERYGQEQVVTSVKHTRARKVIDQIYLKGLDQYMQWFPWSWFSNMQFIGAGGFSAVYAVTMTPAYDFRPISVQSKAFLPLLFQGITVCESTGDLMMVMKCSNSGNLEDHMRQLPLGDLDLKTITGTLLRLAANLADLHKAGMCHRNVHPRNIVCTDSDYFLVDCRFATPAKESSSVTTLTKAVYGRLPYIAPEVREGIYTEKSDVYSLGIIIWQLYASTDT</sequence>
<dbReference type="InParanoid" id="I1C507"/>
<evidence type="ECO:0000256" key="2">
    <source>
        <dbReference type="ARBA" id="ARBA00022741"/>
    </source>
</evidence>
<dbReference type="PROSITE" id="PS50011">
    <property type="entry name" value="PROTEIN_KINASE_DOM"/>
    <property type="match status" value="1"/>
</dbReference>
<evidence type="ECO:0000256" key="1">
    <source>
        <dbReference type="ARBA" id="ARBA00022679"/>
    </source>
</evidence>
<evidence type="ECO:0000256" key="3">
    <source>
        <dbReference type="ARBA" id="ARBA00022777"/>
    </source>
</evidence>
<dbReference type="InterPro" id="IPR011009">
    <property type="entry name" value="Kinase-like_dom_sf"/>
</dbReference>
<dbReference type="STRING" id="246409.I1C507"/>
<keyword evidence="2" id="KW-0547">Nucleotide-binding</keyword>
<evidence type="ECO:0000259" key="5">
    <source>
        <dbReference type="PROSITE" id="PS50011"/>
    </source>
</evidence>
<dbReference type="GO" id="GO:0005524">
    <property type="term" value="F:ATP binding"/>
    <property type="evidence" value="ECO:0007669"/>
    <property type="project" value="UniProtKB-KW"/>
</dbReference>
<dbReference type="GO" id="GO:0005737">
    <property type="term" value="C:cytoplasm"/>
    <property type="evidence" value="ECO:0007669"/>
    <property type="project" value="TreeGrafter"/>
</dbReference>
<dbReference type="SMART" id="SM00220">
    <property type="entry name" value="S_TKc"/>
    <property type="match status" value="1"/>
</dbReference>
<dbReference type="GO" id="GO:0005634">
    <property type="term" value="C:nucleus"/>
    <property type="evidence" value="ECO:0007669"/>
    <property type="project" value="TreeGrafter"/>
</dbReference>
<dbReference type="Pfam" id="PF00069">
    <property type="entry name" value="Pkinase"/>
    <property type="match status" value="1"/>
</dbReference>
<reference evidence="6 7" key="1">
    <citation type="journal article" date="2009" name="PLoS Genet.">
        <title>Genomic analysis of the basal lineage fungus Rhizopus oryzae reveals a whole-genome duplication.</title>
        <authorList>
            <person name="Ma L.-J."/>
            <person name="Ibrahim A.S."/>
            <person name="Skory C."/>
            <person name="Grabherr M.G."/>
            <person name="Burger G."/>
            <person name="Butler M."/>
            <person name="Elias M."/>
            <person name="Idnurm A."/>
            <person name="Lang B.F."/>
            <person name="Sone T."/>
            <person name="Abe A."/>
            <person name="Calvo S.E."/>
            <person name="Corrochano L.M."/>
            <person name="Engels R."/>
            <person name="Fu J."/>
            <person name="Hansberg W."/>
            <person name="Kim J.-M."/>
            <person name="Kodira C.D."/>
            <person name="Koehrsen M.J."/>
            <person name="Liu B."/>
            <person name="Miranda-Saavedra D."/>
            <person name="O'Leary S."/>
            <person name="Ortiz-Castellanos L."/>
            <person name="Poulter R."/>
            <person name="Rodriguez-Romero J."/>
            <person name="Ruiz-Herrera J."/>
            <person name="Shen Y.-Q."/>
            <person name="Zeng Q."/>
            <person name="Galagan J."/>
            <person name="Birren B.W."/>
            <person name="Cuomo C.A."/>
            <person name="Wickes B.L."/>
        </authorList>
    </citation>
    <scope>NUCLEOTIDE SEQUENCE [LARGE SCALE GENOMIC DNA]</scope>
    <source>
        <strain evidence="7">RA 99-880 / ATCC MYA-4621 / FGSC 9543 / NRRL 43880</strain>
    </source>
</reference>
<dbReference type="EMBL" id="CH476737">
    <property type="protein sequence ID" value="EIE83537.1"/>
    <property type="molecule type" value="Genomic_DNA"/>
</dbReference>
<dbReference type="OrthoDB" id="6718656at2759"/>
<dbReference type="Proteomes" id="UP000009138">
    <property type="component" value="Unassembled WGS sequence"/>
</dbReference>
<dbReference type="InterPro" id="IPR050339">
    <property type="entry name" value="CC_SR_Kinase"/>
</dbReference>
<dbReference type="GeneID" id="93615213"/>
<keyword evidence="7" id="KW-1185">Reference proteome</keyword>
<organism evidence="6 7">
    <name type="scientific">Rhizopus delemar (strain RA 99-880 / ATCC MYA-4621 / FGSC 9543 / NRRL 43880)</name>
    <name type="common">Mucormycosis agent</name>
    <name type="synonym">Rhizopus arrhizus var. delemar</name>
    <dbReference type="NCBI Taxonomy" id="246409"/>
    <lineage>
        <taxon>Eukaryota</taxon>
        <taxon>Fungi</taxon>
        <taxon>Fungi incertae sedis</taxon>
        <taxon>Mucoromycota</taxon>
        <taxon>Mucoromycotina</taxon>
        <taxon>Mucoromycetes</taxon>
        <taxon>Mucorales</taxon>
        <taxon>Mucorineae</taxon>
        <taxon>Rhizopodaceae</taxon>
        <taxon>Rhizopus</taxon>
    </lineage>
</organism>
<dbReference type="VEuPathDB" id="FungiDB:RO3G_08242"/>
<protein>
    <recommendedName>
        <fullName evidence="5">Protein kinase domain-containing protein</fullName>
    </recommendedName>
</protein>
<dbReference type="RefSeq" id="XP_067518933.1">
    <property type="nucleotide sequence ID" value="XM_067662832.1"/>
</dbReference>
<keyword evidence="3" id="KW-0418">Kinase</keyword>
<proteinExistence type="predicted"/>
<dbReference type="GO" id="GO:0004672">
    <property type="term" value="F:protein kinase activity"/>
    <property type="evidence" value="ECO:0007669"/>
    <property type="project" value="InterPro"/>
</dbReference>
<keyword evidence="1" id="KW-0808">Transferase</keyword>
<evidence type="ECO:0000313" key="6">
    <source>
        <dbReference type="EMBL" id="EIE83537.1"/>
    </source>
</evidence>